<reference evidence="1" key="1">
    <citation type="submission" date="2015-02" db="EMBL/GenBank/DDBJ databases">
        <title>Genome Assembly of Bacillaceae bacterium MTCC 8252.</title>
        <authorList>
            <person name="Verma A."/>
            <person name="Khatri I."/>
            <person name="Mual P."/>
            <person name="Subramanian S."/>
            <person name="Krishnamurthi S."/>
        </authorList>
    </citation>
    <scope>NUCLEOTIDE SEQUENCE [LARGE SCALE GENOMIC DNA]</scope>
    <source>
        <strain evidence="1">MTCC 8252</strain>
    </source>
</reference>
<sequence>MTGGSKEKIVFSMMYSSYRCDVRKSSRQIKIECGSSIEEPADYYS</sequence>
<dbReference type="EMBL" id="JWIR02000018">
    <property type="protein sequence ID" value="KKB41873.1"/>
    <property type="molecule type" value="Genomic_DNA"/>
</dbReference>
<keyword evidence="2" id="KW-1185">Reference proteome</keyword>
<protein>
    <submittedName>
        <fullName evidence="1">Uncharacterized protein</fullName>
    </submittedName>
</protein>
<accession>A0A0F5HJV0</accession>
<dbReference type="Proteomes" id="UP000031563">
    <property type="component" value="Unassembled WGS sequence"/>
</dbReference>
<name>A0A0F5HJV0_BACTR</name>
<comment type="caution">
    <text evidence="1">The sequence shown here is derived from an EMBL/GenBank/DDBJ whole genome shotgun (WGS) entry which is preliminary data.</text>
</comment>
<organism evidence="1 2">
    <name type="scientific">Bacillus thermotolerans</name>
    <name type="common">Quasibacillus thermotolerans</name>
    <dbReference type="NCBI Taxonomy" id="1221996"/>
    <lineage>
        <taxon>Bacteria</taxon>
        <taxon>Bacillati</taxon>
        <taxon>Bacillota</taxon>
        <taxon>Bacilli</taxon>
        <taxon>Bacillales</taxon>
        <taxon>Bacillaceae</taxon>
        <taxon>Bacillus</taxon>
    </lineage>
</organism>
<dbReference type="AlphaFoldDB" id="A0A0F5HJV0"/>
<evidence type="ECO:0000313" key="2">
    <source>
        <dbReference type="Proteomes" id="UP000031563"/>
    </source>
</evidence>
<accession>A0A0F5I8U8</accession>
<gene>
    <name evidence="1" type="ORF">QY95_00491</name>
</gene>
<proteinExistence type="predicted"/>
<evidence type="ECO:0000313" key="1">
    <source>
        <dbReference type="EMBL" id="KKB41873.1"/>
    </source>
</evidence>